<dbReference type="Proteomes" id="UP000235371">
    <property type="component" value="Unassembled WGS sequence"/>
</dbReference>
<evidence type="ECO:0000256" key="6">
    <source>
        <dbReference type="ARBA" id="ARBA00023295"/>
    </source>
</evidence>
<dbReference type="SUPFAM" id="SSF51011">
    <property type="entry name" value="Glycosyl hydrolase domain"/>
    <property type="match status" value="1"/>
</dbReference>
<feature type="chain" id="PRO_5014456108" description="Alpha-galactosidase" evidence="8">
    <location>
        <begin position="17"/>
        <end position="419"/>
    </location>
</feature>
<dbReference type="GO" id="GO:0005975">
    <property type="term" value="P:carbohydrate metabolic process"/>
    <property type="evidence" value="ECO:0007669"/>
    <property type="project" value="InterPro"/>
</dbReference>
<evidence type="ECO:0000256" key="1">
    <source>
        <dbReference type="ARBA" id="ARBA00001255"/>
    </source>
</evidence>
<accession>A0A2J6T938</accession>
<evidence type="ECO:0000313" key="11">
    <source>
        <dbReference type="Proteomes" id="UP000235371"/>
    </source>
</evidence>
<organism evidence="10 11">
    <name type="scientific">Hyaloscypha bicolor E</name>
    <dbReference type="NCBI Taxonomy" id="1095630"/>
    <lineage>
        <taxon>Eukaryota</taxon>
        <taxon>Fungi</taxon>
        <taxon>Dikarya</taxon>
        <taxon>Ascomycota</taxon>
        <taxon>Pezizomycotina</taxon>
        <taxon>Leotiomycetes</taxon>
        <taxon>Helotiales</taxon>
        <taxon>Hyaloscyphaceae</taxon>
        <taxon>Hyaloscypha</taxon>
        <taxon>Hyaloscypha bicolor</taxon>
    </lineage>
</organism>
<feature type="domain" description="Alpha galactosidase C-terminal" evidence="9">
    <location>
        <begin position="332"/>
        <end position="414"/>
    </location>
</feature>
<dbReference type="GO" id="GO:0004557">
    <property type="term" value="F:alpha-galactosidase activity"/>
    <property type="evidence" value="ECO:0007669"/>
    <property type="project" value="UniProtKB-EC"/>
</dbReference>
<dbReference type="STRING" id="1095630.A0A2J6T938"/>
<dbReference type="PANTHER" id="PTHR11452:SF87">
    <property type="entry name" value="ALPHA-GALACTOSIDASE"/>
    <property type="match status" value="1"/>
</dbReference>
<dbReference type="PANTHER" id="PTHR11452">
    <property type="entry name" value="ALPHA-GALACTOSIDASE/ALPHA-N-ACETYLGALACTOSAMINIDASE"/>
    <property type="match status" value="1"/>
</dbReference>
<dbReference type="CDD" id="cd14792">
    <property type="entry name" value="GH27"/>
    <property type="match status" value="1"/>
</dbReference>
<dbReference type="EMBL" id="KZ613813">
    <property type="protein sequence ID" value="PMD59550.1"/>
    <property type="molecule type" value="Genomic_DNA"/>
</dbReference>
<dbReference type="Pfam" id="PF17801">
    <property type="entry name" value="Melibiase_C"/>
    <property type="match status" value="1"/>
</dbReference>
<evidence type="ECO:0000313" key="10">
    <source>
        <dbReference type="EMBL" id="PMD59550.1"/>
    </source>
</evidence>
<keyword evidence="7" id="KW-1015">Disulfide bond</keyword>
<gene>
    <name evidence="10" type="ORF">K444DRAFT_643344</name>
</gene>
<sequence length="419" mass="46338">MELIALCLIINSLCVASRLAVKPQMETSANTEAIGWNSWNTFKTNFNQSTIEDTASTLVSTGLARAGYNYVVLDEGWQALTRDSHGRQQPNATKFPSGISYLADYVHRLGLKLGIYSDAGIYDCGFYPGSYGFEEVDADTYATWGVDYLKYDNCGGFYANTVSPQERFLTMSYALKNTGRDIFYSLCQWGNQFPWFWADQFSDSYRMSGDIKSSFNSDSSGVCKTAYCLNTGYAGVSVLTMIRKMREISAFQAPGSWADMDMLEIGTGTMTEFEERTHFSFWAALKSPLIIGADITKISSTSLAILLNKEVIAISQDDAGIAPTFLPNISVEGSVQVWAGPLSSQNSKCVILALNYGNNSTDITIPWGQIPTLQNFKSAQLKIRDVWAEQNLKTTGMEIKLLNVSSHQTKLLVLSAIQR</sequence>
<evidence type="ECO:0000256" key="7">
    <source>
        <dbReference type="RuleBase" id="RU361168"/>
    </source>
</evidence>
<dbReference type="Gene3D" id="2.60.40.1180">
    <property type="entry name" value="Golgi alpha-mannosidase II"/>
    <property type="match status" value="1"/>
</dbReference>
<evidence type="ECO:0000256" key="8">
    <source>
        <dbReference type="SAM" id="SignalP"/>
    </source>
</evidence>
<dbReference type="SUPFAM" id="SSF51445">
    <property type="entry name" value="(Trans)glycosidases"/>
    <property type="match status" value="1"/>
</dbReference>
<dbReference type="FunFam" id="3.20.20.70:FF:000286">
    <property type="entry name" value="Alpha-galactosidase"/>
    <property type="match status" value="1"/>
</dbReference>
<evidence type="ECO:0000256" key="4">
    <source>
        <dbReference type="ARBA" id="ARBA00022729"/>
    </source>
</evidence>
<keyword evidence="4 8" id="KW-0732">Signal</keyword>
<reference evidence="10 11" key="1">
    <citation type="submission" date="2016-04" db="EMBL/GenBank/DDBJ databases">
        <title>A degradative enzymes factory behind the ericoid mycorrhizal symbiosis.</title>
        <authorList>
            <consortium name="DOE Joint Genome Institute"/>
            <person name="Martino E."/>
            <person name="Morin E."/>
            <person name="Grelet G."/>
            <person name="Kuo A."/>
            <person name="Kohler A."/>
            <person name="Daghino S."/>
            <person name="Barry K."/>
            <person name="Choi C."/>
            <person name="Cichocki N."/>
            <person name="Clum A."/>
            <person name="Copeland A."/>
            <person name="Hainaut M."/>
            <person name="Haridas S."/>
            <person name="Labutti K."/>
            <person name="Lindquist E."/>
            <person name="Lipzen A."/>
            <person name="Khouja H.-R."/>
            <person name="Murat C."/>
            <person name="Ohm R."/>
            <person name="Olson A."/>
            <person name="Spatafora J."/>
            <person name="Veneault-Fourrey C."/>
            <person name="Henrissat B."/>
            <person name="Grigoriev I."/>
            <person name="Martin F."/>
            <person name="Perotto S."/>
        </authorList>
    </citation>
    <scope>NUCLEOTIDE SEQUENCE [LARGE SCALE GENOMIC DNA]</scope>
    <source>
        <strain evidence="10 11">E</strain>
    </source>
</reference>
<keyword evidence="6 7" id="KW-0326">Glycosidase</keyword>
<dbReference type="Gene3D" id="3.20.20.70">
    <property type="entry name" value="Aldolase class I"/>
    <property type="match status" value="1"/>
</dbReference>
<evidence type="ECO:0000256" key="2">
    <source>
        <dbReference type="ARBA" id="ARBA00009743"/>
    </source>
</evidence>
<name>A0A2J6T938_9HELO</name>
<proteinExistence type="inferred from homology"/>
<dbReference type="AlphaFoldDB" id="A0A2J6T938"/>
<dbReference type="EC" id="3.2.1.22" evidence="3 7"/>
<dbReference type="InterPro" id="IPR002241">
    <property type="entry name" value="Glyco_hydro_27"/>
</dbReference>
<dbReference type="InterPro" id="IPR013785">
    <property type="entry name" value="Aldolase_TIM"/>
</dbReference>
<dbReference type="InterPro" id="IPR041233">
    <property type="entry name" value="Melibiase_C"/>
</dbReference>
<dbReference type="GeneID" id="36592921"/>
<evidence type="ECO:0000256" key="5">
    <source>
        <dbReference type="ARBA" id="ARBA00022801"/>
    </source>
</evidence>
<dbReference type="RefSeq" id="XP_024736454.1">
    <property type="nucleotide sequence ID" value="XM_024884844.1"/>
</dbReference>
<dbReference type="InterPro" id="IPR013780">
    <property type="entry name" value="Glyco_hydro_b"/>
</dbReference>
<protein>
    <recommendedName>
        <fullName evidence="3 7">Alpha-galactosidase</fullName>
        <ecNumber evidence="3 7">3.2.1.22</ecNumber>
    </recommendedName>
    <alternativeName>
        <fullName evidence="7">Melibiase</fullName>
    </alternativeName>
</protein>
<dbReference type="InterPro" id="IPR017853">
    <property type="entry name" value="GH"/>
</dbReference>
<dbReference type="InParanoid" id="A0A2J6T938"/>
<evidence type="ECO:0000259" key="9">
    <source>
        <dbReference type="Pfam" id="PF17801"/>
    </source>
</evidence>
<feature type="signal peptide" evidence="8">
    <location>
        <begin position="1"/>
        <end position="16"/>
    </location>
</feature>
<dbReference type="PRINTS" id="PR00740">
    <property type="entry name" value="GLHYDRLASE27"/>
</dbReference>
<evidence type="ECO:0000256" key="3">
    <source>
        <dbReference type="ARBA" id="ARBA00012755"/>
    </source>
</evidence>
<dbReference type="OrthoDB" id="5795902at2759"/>
<comment type="similarity">
    <text evidence="2 7">Belongs to the glycosyl hydrolase 27 family.</text>
</comment>
<keyword evidence="5 7" id="KW-0378">Hydrolase</keyword>
<comment type="catalytic activity">
    <reaction evidence="1 7">
        <text>Hydrolysis of terminal, non-reducing alpha-D-galactose residues in alpha-D-galactosides, including galactose oligosaccharides, galactomannans and galactolipids.</text>
        <dbReference type="EC" id="3.2.1.22"/>
    </reaction>
</comment>
<keyword evidence="11" id="KW-1185">Reference proteome</keyword>
<dbReference type="Pfam" id="PF16499">
    <property type="entry name" value="Melibiase_2"/>
    <property type="match status" value="1"/>
</dbReference>